<feature type="compositionally biased region" description="Polar residues" evidence="1">
    <location>
        <begin position="71"/>
        <end position="89"/>
    </location>
</feature>
<comment type="caution">
    <text evidence="2">The sequence shown here is derived from an EMBL/GenBank/DDBJ whole genome shotgun (WGS) entry which is preliminary data.</text>
</comment>
<protein>
    <submittedName>
        <fullName evidence="2">Uncharacterized protein</fullName>
    </submittedName>
</protein>
<dbReference type="Proteomes" id="UP000664859">
    <property type="component" value="Unassembled WGS sequence"/>
</dbReference>
<sequence>MFGIVIKDRNTCTRGIVLAPTTANKNTRETCVLKKSMRDATRLKKLNDRRDAKETMRRVNLKEKFGKPPSMSVSIVDTDTESDAASTSVTPSTTETKVFFDGAKMYQQLAERMSMSIYDACGVERGDVPRLESVFEVNFGKTTVAARFARKLRTTEAMLQLALDTIRLTCFADDKVVAVEKRTKACNVSKLAIAVLESADHDDHEDELVTKEVDFCIDYVVDLLERKAYVASLTV</sequence>
<evidence type="ECO:0000313" key="2">
    <source>
        <dbReference type="EMBL" id="KAG5188954.1"/>
    </source>
</evidence>
<evidence type="ECO:0000313" key="3">
    <source>
        <dbReference type="Proteomes" id="UP000664859"/>
    </source>
</evidence>
<reference evidence="2" key="1">
    <citation type="submission" date="2021-02" db="EMBL/GenBank/DDBJ databases">
        <title>First Annotated Genome of the Yellow-green Alga Tribonema minus.</title>
        <authorList>
            <person name="Mahan K.M."/>
        </authorList>
    </citation>
    <scope>NUCLEOTIDE SEQUENCE</scope>
    <source>
        <strain evidence="2">UTEX B ZZ1240</strain>
    </source>
</reference>
<gene>
    <name evidence="2" type="ORF">JKP88DRAFT_287037</name>
</gene>
<organism evidence="2 3">
    <name type="scientific">Tribonema minus</name>
    <dbReference type="NCBI Taxonomy" id="303371"/>
    <lineage>
        <taxon>Eukaryota</taxon>
        <taxon>Sar</taxon>
        <taxon>Stramenopiles</taxon>
        <taxon>Ochrophyta</taxon>
        <taxon>PX clade</taxon>
        <taxon>Xanthophyceae</taxon>
        <taxon>Tribonematales</taxon>
        <taxon>Tribonemataceae</taxon>
        <taxon>Tribonema</taxon>
    </lineage>
</organism>
<feature type="region of interest" description="Disordered" evidence="1">
    <location>
        <begin position="68"/>
        <end position="89"/>
    </location>
</feature>
<accession>A0A835ZAP6</accession>
<dbReference type="AlphaFoldDB" id="A0A835ZAP6"/>
<keyword evidence="3" id="KW-1185">Reference proteome</keyword>
<name>A0A835ZAP6_9STRA</name>
<evidence type="ECO:0000256" key="1">
    <source>
        <dbReference type="SAM" id="MobiDB-lite"/>
    </source>
</evidence>
<proteinExistence type="predicted"/>
<dbReference type="EMBL" id="JAFCMP010000059">
    <property type="protein sequence ID" value="KAG5188954.1"/>
    <property type="molecule type" value="Genomic_DNA"/>
</dbReference>